<dbReference type="SUPFAM" id="SSF54001">
    <property type="entry name" value="Cysteine proteinases"/>
    <property type="match status" value="1"/>
</dbReference>
<protein>
    <submittedName>
        <fullName evidence="7">SH3 domain-containing protein</fullName>
    </submittedName>
</protein>
<feature type="domain" description="SH3b" evidence="5">
    <location>
        <begin position="1"/>
        <end position="65"/>
    </location>
</feature>
<keyword evidence="2" id="KW-0645">Protease</keyword>
<dbReference type="PROSITE" id="PS51781">
    <property type="entry name" value="SH3B"/>
    <property type="match status" value="1"/>
</dbReference>
<dbReference type="Pfam" id="PF18348">
    <property type="entry name" value="SH3_16"/>
    <property type="match status" value="1"/>
</dbReference>
<feature type="domain" description="NlpC/P60" evidence="6">
    <location>
        <begin position="132"/>
        <end position="256"/>
    </location>
</feature>
<dbReference type="Pfam" id="PF00877">
    <property type="entry name" value="NLPC_P60"/>
    <property type="match status" value="1"/>
</dbReference>
<dbReference type="Gene3D" id="2.30.30.40">
    <property type="entry name" value="SH3 Domains"/>
    <property type="match status" value="1"/>
</dbReference>
<accession>A0A1M4XM40</accession>
<evidence type="ECO:0000259" key="6">
    <source>
        <dbReference type="PROSITE" id="PS51935"/>
    </source>
</evidence>
<dbReference type="InterPro" id="IPR003646">
    <property type="entry name" value="SH3-like_bac-type"/>
</dbReference>
<dbReference type="InterPro" id="IPR038765">
    <property type="entry name" value="Papain-like_cys_pep_sf"/>
</dbReference>
<dbReference type="PROSITE" id="PS51935">
    <property type="entry name" value="NLPC_P60"/>
    <property type="match status" value="1"/>
</dbReference>
<dbReference type="InterPro" id="IPR000064">
    <property type="entry name" value="NLP_P60_dom"/>
</dbReference>
<dbReference type="PANTHER" id="PTHR47053">
    <property type="entry name" value="MUREIN DD-ENDOPEPTIDASE MEPH-RELATED"/>
    <property type="match status" value="1"/>
</dbReference>
<evidence type="ECO:0000259" key="5">
    <source>
        <dbReference type="PROSITE" id="PS51781"/>
    </source>
</evidence>
<keyword evidence="4" id="KW-0788">Thiol protease</keyword>
<dbReference type="GO" id="GO:0008234">
    <property type="term" value="F:cysteine-type peptidase activity"/>
    <property type="evidence" value="ECO:0007669"/>
    <property type="project" value="UniProtKB-KW"/>
</dbReference>
<dbReference type="GO" id="GO:0006508">
    <property type="term" value="P:proteolysis"/>
    <property type="evidence" value="ECO:0007669"/>
    <property type="project" value="UniProtKB-KW"/>
</dbReference>
<keyword evidence="8" id="KW-1185">Reference proteome</keyword>
<evidence type="ECO:0000256" key="1">
    <source>
        <dbReference type="ARBA" id="ARBA00007074"/>
    </source>
</evidence>
<reference evidence="7 8" key="1">
    <citation type="submission" date="2016-11" db="EMBL/GenBank/DDBJ databases">
        <authorList>
            <person name="Jaros S."/>
            <person name="Januszkiewicz K."/>
            <person name="Wedrychowicz H."/>
        </authorList>
    </citation>
    <scope>NUCLEOTIDE SEQUENCE [LARGE SCALE GENOMIC DNA]</scope>
    <source>
        <strain evidence="7 8">DSM 26910</strain>
    </source>
</reference>
<dbReference type="OrthoDB" id="9813368at2"/>
<dbReference type="Gene3D" id="3.90.1720.10">
    <property type="entry name" value="endopeptidase domain like (from Nostoc punctiforme)"/>
    <property type="match status" value="1"/>
</dbReference>
<sequence length="266" mass="30248">MDYGISGLSLIPVRKEPSEKSEMVTQVLFGEHFEIFEEMVGWSHVRMAWDGYEGWIDSKMITPLNARAFNRIEKRPFAVTGDIISLIPVNEEQNLTLVAGSTLPVWRPYLKEFSIEKEKYKAGGEVFYGDRKDPRKVVITQALKYFNAPYLWGGRSPFGIDCSGFSQVIYKMIGMPIPRDASEQVKLGTALSFVDEAEPGDLAFFDDEEGNIVHVGIIWKRNKIIHASGKVRIDNVDQFGIFSVDLKRYTHKMRVMKKIIGVNETS</sequence>
<dbReference type="AlphaFoldDB" id="A0A1M4XM40"/>
<dbReference type="Proteomes" id="UP000184164">
    <property type="component" value="Unassembled WGS sequence"/>
</dbReference>
<evidence type="ECO:0000256" key="3">
    <source>
        <dbReference type="ARBA" id="ARBA00022801"/>
    </source>
</evidence>
<dbReference type="PANTHER" id="PTHR47053:SF1">
    <property type="entry name" value="MUREIN DD-ENDOPEPTIDASE MEPH-RELATED"/>
    <property type="match status" value="1"/>
</dbReference>
<evidence type="ECO:0000256" key="2">
    <source>
        <dbReference type="ARBA" id="ARBA00022670"/>
    </source>
</evidence>
<evidence type="ECO:0000313" key="8">
    <source>
        <dbReference type="Proteomes" id="UP000184164"/>
    </source>
</evidence>
<dbReference type="InterPro" id="IPR051202">
    <property type="entry name" value="Peptidase_C40"/>
</dbReference>
<evidence type="ECO:0000256" key="4">
    <source>
        <dbReference type="ARBA" id="ARBA00022807"/>
    </source>
</evidence>
<comment type="similarity">
    <text evidence="1">Belongs to the peptidase C40 family.</text>
</comment>
<proteinExistence type="inferred from homology"/>
<dbReference type="RefSeq" id="WP_073000008.1">
    <property type="nucleotide sequence ID" value="NZ_FQUM01000003.1"/>
</dbReference>
<dbReference type="InterPro" id="IPR041382">
    <property type="entry name" value="SH3_16"/>
</dbReference>
<dbReference type="EMBL" id="FQUM01000003">
    <property type="protein sequence ID" value="SHE94677.1"/>
    <property type="molecule type" value="Genomic_DNA"/>
</dbReference>
<dbReference type="STRING" id="1484053.SAMN05444274_10355"/>
<name>A0A1M4XM40_9BACT</name>
<keyword evidence="3" id="KW-0378">Hydrolase</keyword>
<organism evidence="7 8">
    <name type="scientific">Mariniphaga anaerophila</name>
    <dbReference type="NCBI Taxonomy" id="1484053"/>
    <lineage>
        <taxon>Bacteria</taxon>
        <taxon>Pseudomonadati</taxon>
        <taxon>Bacteroidota</taxon>
        <taxon>Bacteroidia</taxon>
        <taxon>Marinilabiliales</taxon>
        <taxon>Prolixibacteraceae</taxon>
        <taxon>Mariniphaga</taxon>
    </lineage>
</organism>
<evidence type="ECO:0000313" key="7">
    <source>
        <dbReference type="EMBL" id="SHE94677.1"/>
    </source>
</evidence>
<gene>
    <name evidence="7" type="ORF">SAMN05444274_10355</name>
</gene>